<dbReference type="EMBL" id="JBBNAG010000009">
    <property type="protein sequence ID" value="KAK9105769.1"/>
    <property type="molecule type" value="Genomic_DNA"/>
</dbReference>
<dbReference type="Proteomes" id="UP001419268">
    <property type="component" value="Unassembled WGS sequence"/>
</dbReference>
<gene>
    <name evidence="1" type="ORF">Scep_022613</name>
</gene>
<sequence length="124" mass="14208">MPRVTALLVEQAGSGDAASNDWARTAVTDMLWRGRRLVSGVYWWELLARPRGFEWWEDCWCDRLLRERGELEHATWRLSSYCSVLGARIGCRERRRLLLTSAVGELGEWGCDTRIAAGLPPIME</sequence>
<comment type="caution">
    <text evidence="1">The sequence shown here is derived from an EMBL/GenBank/DDBJ whole genome shotgun (WGS) entry which is preliminary data.</text>
</comment>
<accession>A0AAP0F6J2</accession>
<evidence type="ECO:0000313" key="1">
    <source>
        <dbReference type="EMBL" id="KAK9105769.1"/>
    </source>
</evidence>
<proteinExistence type="predicted"/>
<name>A0AAP0F6J2_9MAGN</name>
<protein>
    <submittedName>
        <fullName evidence="1">Uncharacterized protein</fullName>
    </submittedName>
</protein>
<keyword evidence="2" id="KW-1185">Reference proteome</keyword>
<evidence type="ECO:0000313" key="2">
    <source>
        <dbReference type="Proteomes" id="UP001419268"/>
    </source>
</evidence>
<reference evidence="1 2" key="1">
    <citation type="submission" date="2024-01" db="EMBL/GenBank/DDBJ databases">
        <title>Genome assemblies of Stephania.</title>
        <authorList>
            <person name="Yang L."/>
        </authorList>
    </citation>
    <scope>NUCLEOTIDE SEQUENCE [LARGE SCALE GENOMIC DNA]</scope>
    <source>
        <strain evidence="1">JXDWG</strain>
        <tissue evidence="1">Leaf</tissue>
    </source>
</reference>
<dbReference type="AlphaFoldDB" id="A0AAP0F6J2"/>
<organism evidence="1 2">
    <name type="scientific">Stephania cephalantha</name>
    <dbReference type="NCBI Taxonomy" id="152367"/>
    <lineage>
        <taxon>Eukaryota</taxon>
        <taxon>Viridiplantae</taxon>
        <taxon>Streptophyta</taxon>
        <taxon>Embryophyta</taxon>
        <taxon>Tracheophyta</taxon>
        <taxon>Spermatophyta</taxon>
        <taxon>Magnoliopsida</taxon>
        <taxon>Ranunculales</taxon>
        <taxon>Menispermaceae</taxon>
        <taxon>Menispermoideae</taxon>
        <taxon>Cissampelideae</taxon>
        <taxon>Stephania</taxon>
    </lineage>
</organism>